<evidence type="ECO:0000313" key="6">
    <source>
        <dbReference type="Proteomes" id="UP000316639"/>
    </source>
</evidence>
<dbReference type="OrthoDB" id="3543649at2"/>
<dbReference type="CDD" id="cd06170">
    <property type="entry name" value="LuxR_C_like"/>
    <property type="match status" value="1"/>
</dbReference>
<evidence type="ECO:0000256" key="1">
    <source>
        <dbReference type="ARBA" id="ARBA00023015"/>
    </source>
</evidence>
<dbReference type="SUPFAM" id="SSF52540">
    <property type="entry name" value="P-loop containing nucleoside triphosphate hydrolases"/>
    <property type="match status" value="1"/>
</dbReference>
<dbReference type="InterPro" id="IPR011990">
    <property type="entry name" value="TPR-like_helical_dom_sf"/>
</dbReference>
<accession>A0A563EGY8</accession>
<dbReference type="Proteomes" id="UP000316639">
    <property type="component" value="Unassembled WGS sequence"/>
</dbReference>
<dbReference type="SMART" id="SM00421">
    <property type="entry name" value="HTH_LUXR"/>
    <property type="match status" value="1"/>
</dbReference>
<dbReference type="InterPro" id="IPR036388">
    <property type="entry name" value="WH-like_DNA-bd_sf"/>
</dbReference>
<sequence>MRERFVGRTRELETLRAARNRVVLVVGEAGIGKSTLVGQVPGIVGRAVADEGAPDFWPWLRVLDGAGLSRELLDVDPLPGESRASARFRAIARCADELRRTETTIVLEDLHWADEASTRLLRHLSAEDSPTIIATSREVIDLPNADVIRLGPLSLTDVAEYAGPAKAEELLRRSGGNPLYLRLLSTTDAGDAELAHLVQARLAPLSTPCRNLLERASVVGEDVDLGLVDAEGLDEAIAAGLLADDPDAPHSVRWSHALLREAVYDALPRRQRIDTHRDLAAKTSGTDRARHLLRGGGRQEALRACQDVGWFERALPLAETDADRAELHLAIADQAYQEGLAKKALDHCAQAADLGDTDAIARAAVVVRGVQGDAVGPIANLCARARERLGDEDSARHAKVLAQHATVLAEQRGRAHITPLSARALAMAERSGDTEALMLAMQARQLLADVPEQLALGTRMVATGRPEAALWGHTWRIDAAYRLGAIDQVDVEITEVAGLADRMRWPLARWHVLRAKASRAELIGRFAESERLMAECFEIAKTLEDVSTVGLYYSFMQQLTRFTGRLDEYPIPDWILTLAVDHPIFLSATAQIRASTGDRDGALILYERLLPMIPGMPDELRWPSTGVFTAQTAVLLGDLENAAVLYDMLLPLGAYYANQAPGCDGAINRTLGVVAAALGRHDVAERHLTDAIAMEKRIGALPYLALAQFELAKISQRPDELLESALHLARRLGMKPLVAQIEARTAIPLTAREKEIALFVADGLANRTIAERLVLSERTVETHVRNLLLKLGLENRTQVAGWVVRSGLTWSH</sequence>
<dbReference type="InterPro" id="IPR000792">
    <property type="entry name" value="Tscrpt_reg_LuxR_C"/>
</dbReference>
<gene>
    <name evidence="5" type="ORF">FKR81_38735</name>
</gene>
<dbReference type="InterPro" id="IPR041664">
    <property type="entry name" value="AAA_16"/>
</dbReference>
<keyword evidence="6" id="KW-1185">Reference proteome</keyword>
<dbReference type="AlphaFoldDB" id="A0A563EGY8"/>
<protein>
    <submittedName>
        <fullName evidence="5">AAA family ATPase</fullName>
    </submittedName>
</protein>
<dbReference type="SUPFAM" id="SSF48452">
    <property type="entry name" value="TPR-like"/>
    <property type="match status" value="1"/>
</dbReference>
<keyword evidence="3" id="KW-0804">Transcription</keyword>
<dbReference type="InterPro" id="IPR027417">
    <property type="entry name" value="P-loop_NTPase"/>
</dbReference>
<dbReference type="GO" id="GO:0006355">
    <property type="term" value="P:regulation of DNA-templated transcription"/>
    <property type="evidence" value="ECO:0007669"/>
    <property type="project" value="InterPro"/>
</dbReference>
<dbReference type="PANTHER" id="PTHR44688">
    <property type="entry name" value="DNA-BINDING TRANSCRIPTIONAL ACTIVATOR DEVR_DOSR"/>
    <property type="match status" value="1"/>
</dbReference>
<dbReference type="EMBL" id="VOBR01000040">
    <property type="protein sequence ID" value="TWP45592.1"/>
    <property type="molecule type" value="Genomic_DNA"/>
</dbReference>
<name>A0A563EGY8_9PSEU</name>
<dbReference type="RefSeq" id="WP_146359672.1">
    <property type="nucleotide sequence ID" value="NZ_VOBR01000040.1"/>
</dbReference>
<dbReference type="Pfam" id="PF00196">
    <property type="entry name" value="GerE"/>
    <property type="match status" value="1"/>
</dbReference>
<organism evidence="5 6">
    <name type="scientific">Lentzea tibetensis</name>
    <dbReference type="NCBI Taxonomy" id="2591470"/>
    <lineage>
        <taxon>Bacteria</taxon>
        <taxon>Bacillati</taxon>
        <taxon>Actinomycetota</taxon>
        <taxon>Actinomycetes</taxon>
        <taxon>Pseudonocardiales</taxon>
        <taxon>Pseudonocardiaceae</taxon>
        <taxon>Lentzea</taxon>
    </lineage>
</organism>
<dbReference type="PANTHER" id="PTHR44688:SF16">
    <property type="entry name" value="DNA-BINDING TRANSCRIPTIONAL ACTIVATOR DEVR_DOSR"/>
    <property type="match status" value="1"/>
</dbReference>
<dbReference type="Gene3D" id="1.10.10.10">
    <property type="entry name" value="Winged helix-like DNA-binding domain superfamily/Winged helix DNA-binding domain"/>
    <property type="match status" value="1"/>
</dbReference>
<comment type="caution">
    <text evidence="5">The sequence shown here is derived from an EMBL/GenBank/DDBJ whole genome shotgun (WGS) entry which is preliminary data.</text>
</comment>
<dbReference type="PROSITE" id="PS00622">
    <property type="entry name" value="HTH_LUXR_1"/>
    <property type="match status" value="1"/>
</dbReference>
<proteinExistence type="predicted"/>
<dbReference type="PROSITE" id="PS50043">
    <property type="entry name" value="HTH_LUXR_2"/>
    <property type="match status" value="1"/>
</dbReference>
<feature type="domain" description="HTH luxR-type" evidence="4">
    <location>
        <begin position="742"/>
        <end position="807"/>
    </location>
</feature>
<dbReference type="InterPro" id="IPR016032">
    <property type="entry name" value="Sig_transdc_resp-reg_C-effctor"/>
</dbReference>
<keyword evidence="2" id="KW-0238">DNA-binding</keyword>
<evidence type="ECO:0000313" key="5">
    <source>
        <dbReference type="EMBL" id="TWP45592.1"/>
    </source>
</evidence>
<dbReference type="PRINTS" id="PR00038">
    <property type="entry name" value="HTHLUXR"/>
</dbReference>
<dbReference type="Pfam" id="PF13191">
    <property type="entry name" value="AAA_16"/>
    <property type="match status" value="1"/>
</dbReference>
<dbReference type="Gene3D" id="3.40.50.300">
    <property type="entry name" value="P-loop containing nucleotide triphosphate hydrolases"/>
    <property type="match status" value="1"/>
</dbReference>
<dbReference type="SUPFAM" id="SSF46894">
    <property type="entry name" value="C-terminal effector domain of the bipartite response regulators"/>
    <property type="match status" value="1"/>
</dbReference>
<evidence type="ECO:0000259" key="4">
    <source>
        <dbReference type="PROSITE" id="PS50043"/>
    </source>
</evidence>
<keyword evidence="1" id="KW-0805">Transcription regulation</keyword>
<evidence type="ECO:0000256" key="2">
    <source>
        <dbReference type="ARBA" id="ARBA00023125"/>
    </source>
</evidence>
<dbReference type="Gene3D" id="1.25.40.10">
    <property type="entry name" value="Tetratricopeptide repeat domain"/>
    <property type="match status" value="1"/>
</dbReference>
<evidence type="ECO:0000256" key="3">
    <source>
        <dbReference type="ARBA" id="ARBA00023163"/>
    </source>
</evidence>
<reference evidence="5 6" key="1">
    <citation type="submission" date="2019-07" db="EMBL/GenBank/DDBJ databases">
        <title>Lentzea xizangensis sp. nov., isolated from Qinghai-Tibetan Plateau Soils.</title>
        <authorList>
            <person name="Huang J."/>
        </authorList>
    </citation>
    <scope>NUCLEOTIDE SEQUENCE [LARGE SCALE GENOMIC DNA]</scope>
    <source>
        <strain evidence="5 6">FXJ1.1311</strain>
    </source>
</reference>
<dbReference type="GO" id="GO:0003677">
    <property type="term" value="F:DNA binding"/>
    <property type="evidence" value="ECO:0007669"/>
    <property type="project" value="UniProtKB-KW"/>
</dbReference>